<evidence type="ECO:0000259" key="2">
    <source>
        <dbReference type="Pfam" id="PF24879"/>
    </source>
</evidence>
<dbReference type="RefSeq" id="WP_203857157.1">
    <property type="nucleotide sequence ID" value="NZ_BAAAZQ010000007.1"/>
</dbReference>
<proteinExistence type="predicted"/>
<comment type="caution">
    <text evidence="3">The sequence shown here is derived from an EMBL/GenBank/DDBJ whole genome shotgun (WGS) entry which is preliminary data.</text>
</comment>
<feature type="domain" description="DUF4132" evidence="1">
    <location>
        <begin position="495"/>
        <end position="680"/>
    </location>
</feature>
<sequence length="912" mass="99919">MHSDDTVSPPDLLERFRDWVTALDPALTSTFATLDEAWGSPSVVGRSASVKLAKTPLGRLIARYGDAELRAVGIWAQLRQSVQLHPQRTAAACHQLDQVIAQVSQRRLDWRAEEVAVLWQAVIAIEEQPPYRLAPLVGNALTATERLDIADRRPYEQELRWALRRLEPVNGRWGMPDPARAEELLLSVDARHPLADVTALLPVSGDGFAERLHAELADQLTANGIPGCVRHWKTRAHTFEMAGWKADRVERYRTEWLARAQELRAAAPGSDDVLRQVLAHIPTHRLSSRDGRSGPKPVFLSGFTEVTLVGMVWAAELVDADWVVPLLVDIAGTCATSMGGPPTNLRSWLLARAAAEVLARRPESAADQVARLLGDVAVAATLGSTGAADGIPENAKLAREVIEILAGWSGDGAVGQLARIRAKTKHKGIMKKLVAALDTVATRAGLTPDQLLERTVPTFGLGPDGSRAERAGEVRVVLSLDPTGTPTLTFVGPDGKPRTSVPAAVKNGHPELVVELRGTLKELKQALPVERARIETALADGRRWTAAPWRRYYLDHPVTGAFARALIWECSADGGVTWRSGLPVRDGDGWALTGVDGAAVPVDSEAAVRLWHPVRATLDEVRAWRERLYELELRQPFKQAFREIYLLTPAEVGTGGYSNRFAAHILKYGQAKALLAGRGWSGLQLGYYSEDGETGEAVKELTDADVDTRWRARFFVDLVNNAVADDYGHVGYCATDQVRFDRYDGAGWVAVSLVDVPPLLLSEALRDVDLAVGVASVAADPEWTDRGEERYHDYWRATGFGTLDESAQVRREALARLLPRLKIADRVELTDRFLRVRGSMRSYRIHLGSGNILMEPNDAYLCIVAGRPTSTGKLFLPFEDDRLSLVLSKAFLLADDAKITDETILSQIKGAG</sequence>
<evidence type="ECO:0008006" key="5">
    <source>
        <dbReference type="Google" id="ProtNLM"/>
    </source>
</evidence>
<dbReference type="Proteomes" id="UP000621500">
    <property type="component" value="Unassembled WGS sequence"/>
</dbReference>
<name>A0ABQ4ELD4_9ACTN</name>
<dbReference type="Pfam" id="PF13569">
    <property type="entry name" value="DUF4132"/>
    <property type="match status" value="1"/>
</dbReference>
<dbReference type="EMBL" id="BONX01000011">
    <property type="protein sequence ID" value="GIG95559.1"/>
    <property type="molecule type" value="Genomic_DNA"/>
</dbReference>
<evidence type="ECO:0000313" key="4">
    <source>
        <dbReference type="Proteomes" id="UP000621500"/>
    </source>
</evidence>
<gene>
    <name evidence="3" type="ORF">Pma05_21320</name>
</gene>
<keyword evidence="4" id="KW-1185">Reference proteome</keyword>
<evidence type="ECO:0000259" key="1">
    <source>
        <dbReference type="Pfam" id="PF13569"/>
    </source>
</evidence>
<dbReference type="InterPro" id="IPR025406">
    <property type="entry name" value="DUF4132"/>
</dbReference>
<dbReference type="InterPro" id="IPR056639">
    <property type="entry name" value="DUF7737"/>
</dbReference>
<protein>
    <recommendedName>
        <fullName evidence="5">DUF4132 domain-containing protein</fullName>
    </recommendedName>
</protein>
<reference evidence="3 4" key="1">
    <citation type="submission" date="2021-01" db="EMBL/GenBank/DDBJ databases">
        <title>Whole genome shotgun sequence of Plantactinospora mayteni NBRC 109088.</title>
        <authorList>
            <person name="Komaki H."/>
            <person name="Tamura T."/>
        </authorList>
    </citation>
    <scope>NUCLEOTIDE SEQUENCE [LARGE SCALE GENOMIC DNA]</scope>
    <source>
        <strain evidence="3 4">NBRC 109088</strain>
    </source>
</reference>
<accession>A0ABQ4ELD4</accession>
<dbReference type="Pfam" id="PF24879">
    <property type="entry name" value="DUF7737"/>
    <property type="match status" value="1"/>
</dbReference>
<evidence type="ECO:0000313" key="3">
    <source>
        <dbReference type="EMBL" id="GIG95559.1"/>
    </source>
</evidence>
<organism evidence="3 4">
    <name type="scientific">Plantactinospora mayteni</name>
    <dbReference type="NCBI Taxonomy" id="566021"/>
    <lineage>
        <taxon>Bacteria</taxon>
        <taxon>Bacillati</taxon>
        <taxon>Actinomycetota</taxon>
        <taxon>Actinomycetes</taxon>
        <taxon>Micromonosporales</taxon>
        <taxon>Micromonosporaceae</taxon>
        <taxon>Plantactinospora</taxon>
    </lineage>
</organism>
<feature type="domain" description="DUF7737" evidence="2">
    <location>
        <begin position="807"/>
        <end position="908"/>
    </location>
</feature>